<evidence type="ECO:0000256" key="5">
    <source>
        <dbReference type="ARBA" id="ARBA00022741"/>
    </source>
</evidence>
<evidence type="ECO:0000256" key="4">
    <source>
        <dbReference type="ARBA" id="ARBA00022448"/>
    </source>
</evidence>
<dbReference type="InterPro" id="IPR027417">
    <property type="entry name" value="P-loop_NTPase"/>
</dbReference>
<evidence type="ECO:0000256" key="8">
    <source>
        <dbReference type="ARBA" id="ARBA00022927"/>
    </source>
</evidence>
<evidence type="ECO:0000256" key="6">
    <source>
        <dbReference type="ARBA" id="ARBA00022824"/>
    </source>
</evidence>
<dbReference type="InterPro" id="IPR006687">
    <property type="entry name" value="Small_GTPase_SAR1"/>
</dbReference>
<evidence type="ECO:0000256" key="10">
    <source>
        <dbReference type="ARBA" id="ARBA00023134"/>
    </source>
</evidence>
<feature type="binding site" evidence="11">
    <location>
        <position position="23"/>
    </location>
    <ligand>
        <name>GTP</name>
        <dbReference type="ChEBI" id="CHEBI:37565"/>
    </ligand>
</feature>
<dbReference type="PANTHER" id="PTHR45684">
    <property type="entry name" value="RE74312P"/>
    <property type="match status" value="1"/>
</dbReference>
<dbReference type="SUPFAM" id="SSF52540">
    <property type="entry name" value="P-loop containing nucleoside triphosphate hydrolases"/>
    <property type="match status" value="1"/>
</dbReference>
<keyword evidence="10 12" id="KW-0342">GTP-binding</keyword>
<reference evidence="14" key="1">
    <citation type="submission" date="2016-05" db="EMBL/GenBank/DDBJ databases">
        <authorList>
            <person name="Naeem Raeece"/>
        </authorList>
    </citation>
    <scope>NUCLEOTIDE SEQUENCE [LARGE SCALE GENOMIC DNA]</scope>
</reference>
<gene>
    <name evidence="13" type="ORF">POVCU2_0087070</name>
</gene>
<dbReference type="EMBL" id="FLQU01001735">
    <property type="protein sequence ID" value="SBS94276.1"/>
    <property type="molecule type" value="Genomic_DNA"/>
</dbReference>
<keyword evidence="7" id="KW-0931">ER-Golgi transport</keyword>
<keyword evidence="6" id="KW-0256">Endoplasmic reticulum</keyword>
<dbReference type="PROSITE" id="PS51422">
    <property type="entry name" value="SAR1"/>
    <property type="match status" value="1"/>
</dbReference>
<evidence type="ECO:0000256" key="1">
    <source>
        <dbReference type="ARBA" id="ARBA00004240"/>
    </source>
</evidence>
<evidence type="ECO:0000313" key="14">
    <source>
        <dbReference type="Proteomes" id="UP000078560"/>
    </source>
</evidence>
<dbReference type="GO" id="GO:0016192">
    <property type="term" value="P:vesicle-mediated transport"/>
    <property type="evidence" value="ECO:0007669"/>
    <property type="project" value="UniProtKB-KW"/>
</dbReference>
<evidence type="ECO:0000256" key="7">
    <source>
        <dbReference type="ARBA" id="ARBA00022892"/>
    </source>
</evidence>
<dbReference type="GO" id="GO:0005783">
    <property type="term" value="C:endoplasmic reticulum"/>
    <property type="evidence" value="ECO:0007669"/>
    <property type="project" value="UniProtKB-SubCell"/>
</dbReference>
<evidence type="ECO:0000256" key="3">
    <source>
        <dbReference type="ARBA" id="ARBA00007507"/>
    </source>
</evidence>
<keyword evidence="4" id="KW-0813">Transport</keyword>
<feature type="binding site" evidence="11">
    <location>
        <position position="64"/>
    </location>
    <ligand>
        <name>GTP</name>
        <dbReference type="ChEBI" id="CHEBI:37565"/>
    </ligand>
</feature>
<feature type="binding site" evidence="11">
    <location>
        <position position="65"/>
    </location>
    <ligand>
        <name>GTP</name>
        <dbReference type="ChEBI" id="CHEBI:37565"/>
    </ligand>
</feature>
<dbReference type="GO" id="GO:0005525">
    <property type="term" value="F:GTP binding"/>
    <property type="evidence" value="ECO:0007669"/>
    <property type="project" value="UniProtKB-KW"/>
</dbReference>
<evidence type="ECO:0000256" key="2">
    <source>
        <dbReference type="ARBA" id="ARBA00004555"/>
    </source>
</evidence>
<dbReference type="AlphaFoldDB" id="A0A1A8WQZ6"/>
<name>A0A1A8WQZ6_PLAOA</name>
<comment type="similarity">
    <text evidence="3">Belongs to the small GTPase superfamily. SAR1 family.</text>
</comment>
<protein>
    <submittedName>
        <fullName evidence="13">Small GTP-binding protein sar1, putative</fullName>
    </submittedName>
</protein>
<sequence length="82" mass="9266">LKHLLETEDLSTVPFVVLGNKIDKPDAASEDELRQHLNLFSNSTISNIKGRTGVRPVELFMCSVIRRMGYAAAFKWISQFLT</sequence>
<dbReference type="Proteomes" id="UP000078560">
    <property type="component" value="Unassembled WGS sequence"/>
</dbReference>
<proteinExistence type="inferred from homology"/>
<evidence type="ECO:0000256" key="12">
    <source>
        <dbReference type="PIRSR" id="PIRSR606689-1"/>
    </source>
</evidence>
<organism evidence="13 14">
    <name type="scientific">Plasmodium ovale curtisi</name>
    <dbReference type="NCBI Taxonomy" id="864141"/>
    <lineage>
        <taxon>Eukaryota</taxon>
        <taxon>Sar</taxon>
        <taxon>Alveolata</taxon>
        <taxon>Apicomplexa</taxon>
        <taxon>Aconoidasida</taxon>
        <taxon>Haemosporida</taxon>
        <taxon>Plasmodiidae</taxon>
        <taxon>Plasmodium</taxon>
        <taxon>Plasmodium (Plasmodium)</taxon>
    </lineage>
</organism>
<dbReference type="InterPro" id="IPR006689">
    <property type="entry name" value="Small_GTPase_ARF/SAR"/>
</dbReference>
<keyword evidence="9" id="KW-0333">Golgi apparatus</keyword>
<dbReference type="GO" id="GO:0005794">
    <property type="term" value="C:Golgi apparatus"/>
    <property type="evidence" value="ECO:0007669"/>
    <property type="project" value="UniProtKB-SubCell"/>
</dbReference>
<comment type="subcellular location">
    <subcellularLocation>
        <location evidence="1">Endoplasmic reticulum</location>
    </subcellularLocation>
    <subcellularLocation>
        <location evidence="2">Golgi apparatus</location>
    </subcellularLocation>
</comment>
<feature type="binding site" evidence="11">
    <location>
        <position position="20"/>
    </location>
    <ligand>
        <name>GTP</name>
        <dbReference type="ChEBI" id="CHEBI:37565"/>
    </ligand>
</feature>
<dbReference type="PRINTS" id="PR00328">
    <property type="entry name" value="SAR1GTPBP"/>
</dbReference>
<keyword evidence="5 11" id="KW-0547">Nucleotide-binding</keyword>
<feature type="binding site" evidence="12">
    <location>
        <begin position="20"/>
        <end position="23"/>
    </location>
    <ligand>
        <name>GTP</name>
        <dbReference type="ChEBI" id="CHEBI:37565"/>
    </ligand>
</feature>
<evidence type="ECO:0000256" key="9">
    <source>
        <dbReference type="ARBA" id="ARBA00023034"/>
    </source>
</evidence>
<dbReference type="GO" id="GO:0006886">
    <property type="term" value="P:intracellular protein transport"/>
    <property type="evidence" value="ECO:0007669"/>
    <property type="project" value="InterPro"/>
</dbReference>
<evidence type="ECO:0000256" key="11">
    <source>
        <dbReference type="PIRSR" id="PIRSR606687-2"/>
    </source>
</evidence>
<accession>A0A1A8WQZ6</accession>
<dbReference type="Gene3D" id="3.40.50.300">
    <property type="entry name" value="P-loop containing nucleotide triphosphate hydrolases"/>
    <property type="match status" value="1"/>
</dbReference>
<dbReference type="GO" id="GO:0003924">
    <property type="term" value="F:GTPase activity"/>
    <property type="evidence" value="ECO:0007669"/>
    <property type="project" value="InterPro"/>
</dbReference>
<feature type="non-terminal residue" evidence="13">
    <location>
        <position position="1"/>
    </location>
</feature>
<feature type="binding site" evidence="11">
    <location>
        <position position="21"/>
    </location>
    <ligand>
        <name>GTP</name>
        <dbReference type="ChEBI" id="CHEBI:37565"/>
    </ligand>
</feature>
<dbReference type="Pfam" id="PF00025">
    <property type="entry name" value="Arf"/>
    <property type="match status" value="1"/>
</dbReference>
<keyword evidence="8" id="KW-0653">Protein transport</keyword>
<evidence type="ECO:0000313" key="13">
    <source>
        <dbReference type="EMBL" id="SBS94276.1"/>
    </source>
</evidence>